<reference evidence="3 4" key="1">
    <citation type="submission" date="2019-01" db="EMBL/GenBank/DDBJ databases">
        <title>Oerskovia turbata Genome sequencing and assembly.</title>
        <authorList>
            <person name="Dou T."/>
        </authorList>
    </citation>
    <scope>NUCLEOTIDE SEQUENCE [LARGE SCALE GENOMIC DNA]</scope>
    <source>
        <strain evidence="2 3">JCM12123</strain>
        <strain evidence="1 4">JCM3160</strain>
    </source>
</reference>
<evidence type="ECO:0000313" key="2">
    <source>
        <dbReference type="EMBL" id="RXR35992.1"/>
    </source>
</evidence>
<evidence type="ECO:0000313" key="3">
    <source>
        <dbReference type="Proteomes" id="UP000289805"/>
    </source>
</evidence>
<dbReference type="RefSeq" id="WP_030150905.1">
    <property type="nucleotide sequence ID" value="NZ_JOFV01000005.1"/>
</dbReference>
<name>A0A4Q1L082_9CELL</name>
<evidence type="ECO:0000313" key="1">
    <source>
        <dbReference type="EMBL" id="RXR27999.1"/>
    </source>
</evidence>
<dbReference type="Proteomes" id="UP000290517">
    <property type="component" value="Unassembled WGS sequence"/>
</dbReference>
<comment type="caution">
    <text evidence="2">The sequence shown here is derived from an EMBL/GenBank/DDBJ whole genome shotgun (WGS) entry which is preliminary data.</text>
</comment>
<dbReference type="AlphaFoldDB" id="A0A4Q1L082"/>
<evidence type="ECO:0000313" key="4">
    <source>
        <dbReference type="Proteomes" id="UP000290517"/>
    </source>
</evidence>
<proteinExistence type="predicted"/>
<dbReference type="Proteomes" id="UP000289805">
    <property type="component" value="Unassembled WGS sequence"/>
</dbReference>
<protein>
    <submittedName>
        <fullName evidence="2">Uncharacterized protein</fullName>
    </submittedName>
</protein>
<dbReference type="EMBL" id="SDJR01000001">
    <property type="protein sequence ID" value="RXR27999.1"/>
    <property type="molecule type" value="Genomic_DNA"/>
</dbReference>
<gene>
    <name evidence="1" type="ORF">EQW73_01475</name>
    <name evidence="2" type="ORF">EQW78_04280</name>
</gene>
<dbReference type="OrthoDB" id="275232at2"/>
<sequence length="125" mass="14413">MNLPDLVLIGYWQGRGADGWPDPADFVDPDWDDDERDLVVRYFARGFVVRYYIGYSPCRLCGMNNGALELSDGVNVWPEGLRHYVVDHDVRLPQEFVSHVATTTEAFETAGRDESWWRAMASRRE</sequence>
<dbReference type="EMBL" id="SDJQ01000006">
    <property type="protein sequence ID" value="RXR35992.1"/>
    <property type="molecule type" value="Genomic_DNA"/>
</dbReference>
<dbReference type="STRING" id="1713.GCA_000718325_01365"/>
<accession>A0A4Q1L082</accession>
<organism evidence="2 3">
    <name type="scientific">Oerskovia turbata</name>
    <dbReference type="NCBI Taxonomy" id="1713"/>
    <lineage>
        <taxon>Bacteria</taxon>
        <taxon>Bacillati</taxon>
        <taxon>Actinomycetota</taxon>
        <taxon>Actinomycetes</taxon>
        <taxon>Micrococcales</taxon>
        <taxon>Cellulomonadaceae</taxon>
        <taxon>Oerskovia</taxon>
    </lineage>
</organism>
<keyword evidence="4" id="KW-1185">Reference proteome</keyword>